<dbReference type="InterPro" id="IPR037066">
    <property type="entry name" value="Plug_dom_sf"/>
</dbReference>
<evidence type="ECO:0000313" key="12">
    <source>
        <dbReference type="Proteomes" id="UP000006054"/>
    </source>
</evidence>
<keyword evidence="8 9" id="KW-0998">Cell outer membrane</keyword>
<dbReference type="KEGG" id="fli:Fleli_0827"/>
<dbReference type="AlphaFoldDB" id="I4AH50"/>
<dbReference type="PATRIC" id="fig|880071.3.peg.802"/>
<keyword evidence="12" id="KW-1185">Reference proteome</keyword>
<name>I4AH50_BERLS</name>
<accession>I4AH50</accession>
<evidence type="ECO:0000256" key="4">
    <source>
        <dbReference type="ARBA" id="ARBA00022692"/>
    </source>
</evidence>
<evidence type="ECO:0000256" key="2">
    <source>
        <dbReference type="ARBA" id="ARBA00022448"/>
    </source>
</evidence>
<dbReference type="HOGENOM" id="CLU_392684_0_0_10"/>
<dbReference type="InterPro" id="IPR008969">
    <property type="entry name" value="CarboxyPept-like_regulatory"/>
</dbReference>
<comment type="similarity">
    <text evidence="9">Belongs to the TonB-dependent receptor family.</text>
</comment>
<evidence type="ECO:0000256" key="3">
    <source>
        <dbReference type="ARBA" id="ARBA00022452"/>
    </source>
</evidence>
<dbReference type="InterPro" id="IPR012910">
    <property type="entry name" value="Plug_dom"/>
</dbReference>
<dbReference type="Gene3D" id="2.40.170.20">
    <property type="entry name" value="TonB-dependent receptor, beta-barrel domain"/>
    <property type="match status" value="1"/>
</dbReference>
<dbReference type="PROSITE" id="PS52016">
    <property type="entry name" value="TONB_DEPENDENT_REC_3"/>
    <property type="match status" value="1"/>
</dbReference>
<dbReference type="Gene3D" id="2.60.40.1120">
    <property type="entry name" value="Carboxypeptidase-like, regulatory domain"/>
    <property type="match status" value="1"/>
</dbReference>
<evidence type="ECO:0000256" key="9">
    <source>
        <dbReference type="PROSITE-ProRule" id="PRU01360"/>
    </source>
</evidence>
<evidence type="ECO:0000256" key="6">
    <source>
        <dbReference type="ARBA" id="ARBA00023077"/>
    </source>
</evidence>
<dbReference type="EMBL" id="CP003345">
    <property type="protein sequence ID" value="AFM03285.1"/>
    <property type="molecule type" value="Genomic_DNA"/>
</dbReference>
<keyword evidence="7 9" id="KW-0472">Membrane</keyword>
<reference evidence="12" key="1">
    <citation type="submission" date="2012-06" db="EMBL/GenBank/DDBJ databases">
        <title>The complete genome of Flexibacter litoralis DSM 6794.</title>
        <authorList>
            <person name="Lucas S."/>
            <person name="Copeland A."/>
            <person name="Lapidus A."/>
            <person name="Glavina del Rio T."/>
            <person name="Dalin E."/>
            <person name="Tice H."/>
            <person name="Bruce D."/>
            <person name="Goodwin L."/>
            <person name="Pitluck S."/>
            <person name="Peters L."/>
            <person name="Ovchinnikova G."/>
            <person name="Lu M."/>
            <person name="Kyrpides N."/>
            <person name="Mavromatis K."/>
            <person name="Ivanova N."/>
            <person name="Brettin T."/>
            <person name="Detter J.C."/>
            <person name="Han C."/>
            <person name="Larimer F."/>
            <person name="Land M."/>
            <person name="Hauser L."/>
            <person name="Markowitz V."/>
            <person name="Cheng J.-F."/>
            <person name="Hugenholtz P."/>
            <person name="Woyke T."/>
            <person name="Wu D."/>
            <person name="Spring S."/>
            <person name="Lang E."/>
            <person name="Kopitz M."/>
            <person name="Brambilla E."/>
            <person name="Klenk H.-P."/>
            <person name="Eisen J.A."/>
        </authorList>
    </citation>
    <scope>NUCLEOTIDE SEQUENCE [LARGE SCALE GENOMIC DNA]</scope>
    <source>
        <strain evidence="12">ATCC 23117 / DSM 6794 / NBRC 15988 / NCIMB 1366 / Sio-4</strain>
    </source>
</reference>
<dbReference type="Pfam" id="PF07715">
    <property type="entry name" value="Plug"/>
    <property type="match status" value="1"/>
</dbReference>
<sequence length="829" mass="93005">MAQTNTKKQTQIRIKGNVSTSSYSKNEPLFGATVVVKELNKYAQSDEKGNFLVEFLRPSSLNSTYTIVAYLYGFKTVSKKIDIKNATTLTIDFNLEELQDSLKTVVVEGDSEAQNSDLMARLNAVDGMGIYESKKSEVIVLNNTTANLAANNSRQIYAKVAGLNVWESDGAGIQLGIGARGLSPNRTANFNTRQNGYDISADALGYPESYYTPPVEAVERIELVRGAASLQYGTQFGGMLNFVMKDAPKDDNFAVNIRQTVGSYGFTNSFVDVGGNLGKTNQNGDSKVSYYGFFQYKRGDGWRENSGFDVYTGFAKMTFRPTSKLKISVEYTGMNYLAQQAGGLTDVLFEQNPRQSIRDRNWFAVNWNLGAVVLDYKISNKTKINSRTFGLLAGRRTVGNLDKISTIDFGKNRTLIDGDFKNFGNETRLLHHYSINFLGEKFKKQTHAFVTGFRYYNGFTTQQQGDADATDEPNFTFLNSENLENSSYEFPNQNASFFIENVFNISDKWSITPGIRAEYIKTGANGFYKERVFDFAGNLISEVKNEESLERPRSFILGGIGVSYKPIINDKNELEIYANFSQNYRSVTFSDLRIQNPNLVISPDIKDESGYNTDLGFRGKLNTLLQFDVSLFYLNYNDRISQVERVGVAPTYTPYRFRGNIAQARIYGIESLLEFNIGKLGNNWIENILPKSYLGVYLNTAILKSKYVNSEETAILGRQVELVPPVTLRTGLQFGYQKFKLSYQYSFTKEHFTDATNVIRSATAVSGIIPSYYVMDLSMSYSYKWLKVEGSINNLTNNSYFTRRADGYPGPGIIPADGRAFFLTLGAGF</sequence>
<dbReference type="SUPFAM" id="SSF56935">
    <property type="entry name" value="Porins"/>
    <property type="match status" value="1"/>
</dbReference>
<evidence type="ECO:0000256" key="5">
    <source>
        <dbReference type="ARBA" id="ARBA00022729"/>
    </source>
</evidence>
<dbReference type="GO" id="GO:0033214">
    <property type="term" value="P:siderophore-iron import into cell"/>
    <property type="evidence" value="ECO:0007669"/>
    <property type="project" value="TreeGrafter"/>
</dbReference>
<dbReference type="InterPro" id="IPR010917">
    <property type="entry name" value="TonB_rcpt_CS"/>
</dbReference>
<organism evidence="11 12">
    <name type="scientific">Bernardetia litoralis (strain ATCC 23117 / DSM 6794 / NBRC 15988 / NCIMB 1366 / Fx l1 / Sio-4)</name>
    <name type="common">Flexibacter litoralis</name>
    <dbReference type="NCBI Taxonomy" id="880071"/>
    <lineage>
        <taxon>Bacteria</taxon>
        <taxon>Pseudomonadati</taxon>
        <taxon>Bacteroidota</taxon>
        <taxon>Cytophagia</taxon>
        <taxon>Cytophagales</taxon>
        <taxon>Bernardetiaceae</taxon>
        <taxon>Bernardetia</taxon>
    </lineage>
</organism>
<keyword evidence="5" id="KW-0732">Signal</keyword>
<dbReference type="InterPro" id="IPR039426">
    <property type="entry name" value="TonB-dep_rcpt-like"/>
</dbReference>
<evidence type="ECO:0000256" key="8">
    <source>
        <dbReference type="ARBA" id="ARBA00023237"/>
    </source>
</evidence>
<comment type="subcellular location">
    <subcellularLocation>
        <location evidence="1 9">Cell outer membrane</location>
        <topology evidence="1 9">Multi-pass membrane protein</topology>
    </subcellularLocation>
</comment>
<proteinExistence type="inferred from homology"/>
<keyword evidence="6" id="KW-0798">TonB box</keyword>
<dbReference type="Proteomes" id="UP000006054">
    <property type="component" value="Chromosome"/>
</dbReference>
<dbReference type="PROSITE" id="PS01156">
    <property type="entry name" value="TONB_DEPENDENT_REC_2"/>
    <property type="match status" value="1"/>
</dbReference>
<dbReference type="STRING" id="880071.Fleli_0827"/>
<dbReference type="eggNOG" id="COG4772">
    <property type="taxonomic scope" value="Bacteria"/>
</dbReference>
<dbReference type="PANTHER" id="PTHR30442">
    <property type="entry name" value="IRON III DICITRATE TRANSPORT PROTEIN FECA"/>
    <property type="match status" value="1"/>
</dbReference>
<dbReference type="GO" id="GO:0009279">
    <property type="term" value="C:cell outer membrane"/>
    <property type="evidence" value="ECO:0007669"/>
    <property type="project" value="UniProtKB-SubCell"/>
</dbReference>
<evidence type="ECO:0000256" key="7">
    <source>
        <dbReference type="ARBA" id="ARBA00023136"/>
    </source>
</evidence>
<feature type="domain" description="TonB-dependent receptor plug" evidence="10">
    <location>
        <begin position="145"/>
        <end position="235"/>
    </location>
</feature>
<dbReference type="Pfam" id="PF13715">
    <property type="entry name" value="CarbopepD_reg_2"/>
    <property type="match status" value="1"/>
</dbReference>
<dbReference type="Gene3D" id="2.170.130.10">
    <property type="entry name" value="TonB-dependent receptor, plug domain"/>
    <property type="match status" value="1"/>
</dbReference>
<evidence type="ECO:0000313" key="11">
    <source>
        <dbReference type="EMBL" id="AFM03285.1"/>
    </source>
</evidence>
<keyword evidence="3 9" id="KW-1134">Transmembrane beta strand</keyword>
<evidence type="ECO:0000259" key="10">
    <source>
        <dbReference type="Pfam" id="PF07715"/>
    </source>
</evidence>
<protein>
    <submittedName>
        <fullName evidence="11">Outer membrane receptor for Fe3+-dicitrate</fullName>
    </submittedName>
</protein>
<dbReference type="SUPFAM" id="SSF49464">
    <property type="entry name" value="Carboxypeptidase regulatory domain-like"/>
    <property type="match status" value="1"/>
</dbReference>
<keyword evidence="4 9" id="KW-0812">Transmembrane</keyword>
<dbReference type="PANTHER" id="PTHR30442:SF0">
    <property type="entry name" value="FE(3+) DICITRATE TRANSPORT PROTEIN FECA"/>
    <property type="match status" value="1"/>
</dbReference>
<gene>
    <name evidence="11" type="ordered locus">Fleli_0827</name>
</gene>
<dbReference type="InterPro" id="IPR036942">
    <property type="entry name" value="Beta-barrel_TonB_sf"/>
</dbReference>
<evidence type="ECO:0000256" key="1">
    <source>
        <dbReference type="ARBA" id="ARBA00004571"/>
    </source>
</evidence>
<keyword evidence="11" id="KW-0675">Receptor</keyword>
<keyword evidence="2 9" id="KW-0813">Transport</keyword>